<feature type="region of interest" description="Disordered" evidence="1">
    <location>
        <begin position="93"/>
        <end position="115"/>
    </location>
</feature>
<accession>A0AAV2YH37</accession>
<comment type="caution">
    <text evidence="2">The sequence shown here is derived from an EMBL/GenBank/DDBJ whole genome shotgun (WGS) entry which is preliminary data.</text>
</comment>
<organism evidence="2 3">
    <name type="scientific">Lagenidium giganteum</name>
    <dbReference type="NCBI Taxonomy" id="4803"/>
    <lineage>
        <taxon>Eukaryota</taxon>
        <taxon>Sar</taxon>
        <taxon>Stramenopiles</taxon>
        <taxon>Oomycota</taxon>
        <taxon>Peronosporomycetes</taxon>
        <taxon>Pythiales</taxon>
        <taxon>Pythiaceae</taxon>
    </lineage>
</organism>
<dbReference type="EMBL" id="DAKRPA010000401">
    <property type="protein sequence ID" value="DAZ92678.1"/>
    <property type="molecule type" value="Genomic_DNA"/>
</dbReference>
<protein>
    <submittedName>
        <fullName evidence="2">Uncharacterized protein</fullName>
    </submittedName>
</protein>
<proteinExistence type="predicted"/>
<keyword evidence="3" id="KW-1185">Reference proteome</keyword>
<reference evidence="2" key="2">
    <citation type="journal article" date="2023" name="Microbiol Resour">
        <title>Decontamination and Annotation of the Draft Genome Sequence of the Oomycete Lagenidium giganteum ARSEF 373.</title>
        <authorList>
            <person name="Morgan W.R."/>
            <person name="Tartar A."/>
        </authorList>
    </citation>
    <scope>NUCLEOTIDE SEQUENCE</scope>
    <source>
        <strain evidence="2">ARSEF 373</strain>
    </source>
</reference>
<feature type="compositionally biased region" description="Low complexity" evidence="1">
    <location>
        <begin position="93"/>
        <end position="102"/>
    </location>
</feature>
<evidence type="ECO:0000313" key="2">
    <source>
        <dbReference type="EMBL" id="DAZ92678.1"/>
    </source>
</evidence>
<gene>
    <name evidence="2" type="ORF">N0F65_001639</name>
</gene>
<reference evidence="2" key="1">
    <citation type="submission" date="2022-11" db="EMBL/GenBank/DDBJ databases">
        <authorList>
            <person name="Morgan W.R."/>
            <person name="Tartar A."/>
        </authorList>
    </citation>
    <scope>NUCLEOTIDE SEQUENCE</scope>
    <source>
        <strain evidence="2">ARSEF 373</strain>
    </source>
</reference>
<evidence type="ECO:0000256" key="1">
    <source>
        <dbReference type="SAM" id="MobiDB-lite"/>
    </source>
</evidence>
<dbReference type="Proteomes" id="UP001146120">
    <property type="component" value="Unassembled WGS sequence"/>
</dbReference>
<sequence>MESLKVMANRAGNTLYSAGAAVASVGKEKGTQAYEAARKTQAYQSAAVAATIGAERVKNTKAFEVASSAASVGKVKATTAATSAASVAASAASVGKQKASSAYEMAKNRISRTGP</sequence>
<dbReference type="AlphaFoldDB" id="A0AAV2YH37"/>
<evidence type="ECO:0000313" key="3">
    <source>
        <dbReference type="Proteomes" id="UP001146120"/>
    </source>
</evidence>
<name>A0AAV2YH37_9STRA</name>